<dbReference type="AlphaFoldDB" id="A0A1D2M4U9"/>
<gene>
    <name evidence="2" type="ORF">Ocin01_18683</name>
</gene>
<dbReference type="OrthoDB" id="7771573at2759"/>
<proteinExistence type="predicted"/>
<sequence length="230" mass="26662">MSKLATLVGFLLALAWAQSREIIPKYGIKSGSPIYLKVDSETGEQYNLSCQNQVIKPFKSFIRDKSVLHPNIKVITVGTDAETGHNTYDYWTPSKNELNEAEDVYVDEKNLAAVRVNYENRERSMIGVVNGKRLEAKNGEAKLYERLQQNHSDYIDLGIKLTHSLVMQSSPNAARMMLFAEYWWFATRVWRHFSTRPDTEWAPSLKRRELQMDEPNSEESRSFKYWLSTN</sequence>
<organism evidence="2 3">
    <name type="scientific">Orchesella cincta</name>
    <name type="common">Springtail</name>
    <name type="synonym">Podura cincta</name>
    <dbReference type="NCBI Taxonomy" id="48709"/>
    <lineage>
        <taxon>Eukaryota</taxon>
        <taxon>Metazoa</taxon>
        <taxon>Ecdysozoa</taxon>
        <taxon>Arthropoda</taxon>
        <taxon>Hexapoda</taxon>
        <taxon>Collembola</taxon>
        <taxon>Entomobryomorpha</taxon>
        <taxon>Entomobryoidea</taxon>
        <taxon>Orchesellidae</taxon>
        <taxon>Orchesellinae</taxon>
        <taxon>Orchesella</taxon>
    </lineage>
</organism>
<evidence type="ECO:0000313" key="2">
    <source>
        <dbReference type="EMBL" id="ODM87999.1"/>
    </source>
</evidence>
<evidence type="ECO:0000256" key="1">
    <source>
        <dbReference type="SAM" id="SignalP"/>
    </source>
</evidence>
<dbReference type="Proteomes" id="UP000094527">
    <property type="component" value="Unassembled WGS sequence"/>
</dbReference>
<name>A0A1D2M4U9_ORCCI</name>
<evidence type="ECO:0000313" key="3">
    <source>
        <dbReference type="Proteomes" id="UP000094527"/>
    </source>
</evidence>
<comment type="caution">
    <text evidence="2">The sequence shown here is derived from an EMBL/GenBank/DDBJ whole genome shotgun (WGS) entry which is preliminary data.</text>
</comment>
<feature type="non-terminal residue" evidence="2">
    <location>
        <position position="230"/>
    </location>
</feature>
<dbReference type="EMBL" id="LJIJ01004273">
    <property type="protein sequence ID" value="ODM87999.1"/>
    <property type="molecule type" value="Genomic_DNA"/>
</dbReference>
<feature type="signal peptide" evidence="1">
    <location>
        <begin position="1"/>
        <end position="19"/>
    </location>
</feature>
<keyword evidence="3" id="KW-1185">Reference proteome</keyword>
<feature type="chain" id="PRO_5008903465" evidence="1">
    <location>
        <begin position="20"/>
        <end position="230"/>
    </location>
</feature>
<protein>
    <submittedName>
        <fullName evidence="2">Uncharacterized protein</fullName>
    </submittedName>
</protein>
<accession>A0A1D2M4U9</accession>
<reference evidence="2 3" key="1">
    <citation type="journal article" date="2016" name="Genome Biol. Evol.">
        <title>Gene Family Evolution Reflects Adaptation to Soil Environmental Stressors in the Genome of the Collembolan Orchesella cincta.</title>
        <authorList>
            <person name="Faddeeva-Vakhrusheva A."/>
            <person name="Derks M.F."/>
            <person name="Anvar S.Y."/>
            <person name="Agamennone V."/>
            <person name="Suring W."/>
            <person name="Smit S."/>
            <person name="van Straalen N.M."/>
            <person name="Roelofs D."/>
        </authorList>
    </citation>
    <scope>NUCLEOTIDE SEQUENCE [LARGE SCALE GENOMIC DNA]</scope>
    <source>
        <tissue evidence="2">Mixed pool</tissue>
    </source>
</reference>
<keyword evidence="1" id="KW-0732">Signal</keyword>